<accession>A0A5J9U839</accession>
<name>A0A5J9U839_9POAL</name>
<dbReference type="AlphaFoldDB" id="A0A5J9U839"/>
<sequence>MSHVRCSSPARADGGRTYKCLRPPNGRPTPNSDLTIDRSGAAGRASKVPEASRTASTWRSGRDRAASSNRVVSGIDEGIGRIEQQGPGLVSV</sequence>
<dbReference type="Gramene" id="TVU19724">
    <property type="protein sequence ID" value="TVU19724"/>
    <property type="gene ID" value="EJB05_35893"/>
</dbReference>
<evidence type="ECO:0000256" key="1">
    <source>
        <dbReference type="SAM" id="MobiDB-lite"/>
    </source>
</evidence>
<gene>
    <name evidence="2" type="ORF">EJB05_35893</name>
</gene>
<organism evidence="2 3">
    <name type="scientific">Eragrostis curvula</name>
    <name type="common">weeping love grass</name>
    <dbReference type="NCBI Taxonomy" id="38414"/>
    <lineage>
        <taxon>Eukaryota</taxon>
        <taxon>Viridiplantae</taxon>
        <taxon>Streptophyta</taxon>
        <taxon>Embryophyta</taxon>
        <taxon>Tracheophyta</taxon>
        <taxon>Spermatophyta</taxon>
        <taxon>Magnoliopsida</taxon>
        <taxon>Liliopsida</taxon>
        <taxon>Poales</taxon>
        <taxon>Poaceae</taxon>
        <taxon>PACMAD clade</taxon>
        <taxon>Chloridoideae</taxon>
        <taxon>Eragrostideae</taxon>
        <taxon>Eragrostidinae</taxon>
        <taxon>Eragrostis</taxon>
    </lineage>
</organism>
<reference evidence="2 3" key="1">
    <citation type="journal article" date="2019" name="Sci. Rep.">
        <title>A high-quality genome of Eragrostis curvula grass provides insights into Poaceae evolution and supports new strategies to enhance forage quality.</title>
        <authorList>
            <person name="Carballo J."/>
            <person name="Santos B.A.C.M."/>
            <person name="Zappacosta D."/>
            <person name="Garbus I."/>
            <person name="Selva J.P."/>
            <person name="Gallo C.A."/>
            <person name="Diaz A."/>
            <person name="Albertini E."/>
            <person name="Caccamo M."/>
            <person name="Echenique V."/>
        </authorList>
    </citation>
    <scope>NUCLEOTIDE SEQUENCE [LARGE SCALE GENOMIC DNA]</scope>
    <source>
        <strain evidence="3">cv. Victoria</strain>
        <tissue evidence="2">Leaf</tissue>
    </source>
</reference>
<evidence type="ECO:0000313" key="2">
    <source>
        <dbReference type="EMBL" id="TVU19724.1"/>
    </source>
</evidence>
<feature type="non-terminal residue" evidence="2">
    <location>
        <position position="1"/>
    </location>
</feature>
<evidence type="ECO:0000313" key="3">
    <source>
        <dbReference type="Proteomes" id="UP000324897"/>
    </source>
</evidence>
<proteinExistence type="predicted"/>
<protein>
    <submittedName>
        <fullName evidence="2">Uncharacterized protein</fullName>
    </submittedName>
</protein>
<dbReference type="Proteomes" id="UP000324897">
    <property type="component" value="Chromosome 7"/>
</dbReference>
<feature type="region of interest" description="Disordered" evidence="1">
    <location>
        <begin position="1"/>
        <end position="69"/>
    </location>
</feature>
<comment type="caution">
    <text evidence="2">The sequence shown here is derived from an EMBL/GenBank/DDBJ whole genome shotgun (WGS) entry which is preliminary data.</text>
</comment>
<dbReference type="EMBL" id="RWGY01000029">
    <property type="protein sequence ID" value="TVU19724.1"/>
    <property type="molecule type" value="Genomic_DNA"/>
</dbReference>
<keyword evidence="3" id="KW-1185">Reference proteome</keyword>